<keyword evidence="2" id="KW-1133">Transmembrane helix</keyword>
<feature type="domain" description="Knr4/Smi1-like" evidence="3">
    <location>
        <begin position="336"/>
        <end position="460"/>
    </location>
</feature>
<evidence type="ECO:0000313" key="5">
    <source>
        <dbReference type="Proteomes" id="UP000198864"/>
    </source>
</evidence>
<evidence type="ECO:0000259" key="3">
    <source>
        <dbReference type="SMART" id="SM00860"/>
    </source>
</evidence>
<dbReference type="SUPFAM" id="SSF52540">
    <property type="entry name" value="P-loop containing nucleoside triphosphate hydrolases"/>
    <property type="match status" value="1"/>
</dbReference>
<dbReference type="InterPro" id="IPR037883">
    <property type="entry name" value="Knr4/Smi1-like_sf"/>
</dbReference>
<feature type="transmembrane region" description="Helical" evidence="2">
    <location>
        <begin position="220"/>
        <end position="241"/>
    </location>
</feature>
<dbReference type="InterPro" id="IPR027417">
    <property type="entry name" value="P-loop_NTPase"/>
</dbReference>
<protein>
    <submittedName>
        <fullName evidence="4">Cell wall assembly regulator SMI1</fullName>
    </submittedName>
</protein>
<organism evidence="4 5">
    <name type="scientific">Micromonospora saelicesensis</name>
    <dbReference type="NCBI Taxonomy" id="285676"/>
    <lineage>
        <taxon>Bacteria</taxon>
        <taxon>Bacillati</taxon>
        <taxon>Actinomycetota</taxon>
        <taxon>Actinomycetes</taxon>
        <taxon>Micromonosporales</taxon>
        <taxon>Micromonosporaceae</taxon>
        <taxon>Micromonospora</taxon>
    </lineage>
</organism>
<dbReference type="SUPFAM" id="SSF160631">
    <property type="entry name" value="SMI1/KNR4-like"/>
    <property type="match status" value="1"/>
</dbReference>
<dbReference type="InterPro" id="IPR018958">
    <property type="entry name" value="Knr4/Smi1-like_dom"/>
</dbReference>
<evidence type="ECO:0000256" key="2">
    <source>
        <dbReference type="SAM" id="Phobius"/>
    </source>
</evidence>
<dbReference type="Proteomes" id="UP000198864">
    <property type="component" value="Unassembled WGS sequence"/>
</dbReference>
<keyword evidence="2" id="KW-0472">Membrane</keyword>
<feature type="region of interest" description="Disordered" evidence="1">
    <location>
        <begin position="254"/>
        <end position="285"/>
    </location>
</feature>
<dbReference type="SMART" id="SM00860">
    <property type="entry name" value="SMI1_KNR4"/>
    <property type="match status" value="1"/>
</dbReference>
<keyword evidence="2" id="KW-0812">Transmembrane</keyword>
<reference evidence="4 5" key="1">
    <citation type="submission" date="2016-06" db="EMBL/GenBank/DDBJ databases">
        <authorList>
            <person name="Kjaerup R.B."/>
            <person name="Dalgaard T.S."/>
            <person name="Juul-Madsen H.R."/>
        </authorList>
    </citation>
    <scope>NUCLEOTIDE SEQUENCE [LARGE SCALE GENOMIC DNA]</scope>
    <source>
        <strain evidence="4 5">DSM 44871</strain>
    </source>
</reference>
<feature type="region of interest" description="Disordered" evidence="1">
    <location>
        <begin position="179"/>
        <end position="210"/>
    </location>
</feature>
<evidence type="ECO:0000256" key="1">
    <source>
        <dbReference type="SAM" id="MobiDB-lite"/>
    </source>
</evidence>
<dbReference type="AlphaFoldDB" id="A0A1C4WEX8"/>
<evidence type="ECO:0000313" key="4">
    <source>
        <dbReference type="EMBL" id="SCE94679.1"/>
    </source>
</evidence>
<proteinExistence type="predicted"/>
<gene>
    <name evidence="4" type="ORF">GA0070561_2639</name>
</gene>
<sequence>MAAAAISAASTVRVAVLHIAERRHDDSAPRRLLSDNLATYVEVHAGGVDAPRSDDLVGITQALARTHGLILVGAAHGLLVPLGRGGWTLADLAWALRAPVVVVTDSGPDSTNHTTLALDALTSRGLSASVVAIGDGGDLTELPVGLAGRIPAGAVDQPELFRTEAANWLDPVLKATGGRAVAGDDSPSGPAAAMPGSNDAVPAARRDQDAPPSTVIGKRLLIVLLAVFLLLVLLLCAVTTFGSDRASVNDAGVSVDSGPVPSVRQPVPSYRTVPDTGHAKAPSRPSAAAVCPQHAGTLVAAEPDAATTARVNAAWKRIEKWLAAHAPRTRASLRPAAPPERIAALQARMSVPFPPDLVASLRRHDGVAAVDSFDLPPFYRPLPLDQIVADWEVNCSVLAGGPQDDDWWHRAFVPFATASDGGCLLVDQRPGGHGRVGEFYPEDGTGFDRWPASIAELLEGAARSLETGNAYMQRYRPAVKAGQLEWTIEAPR</sequence>
<dbReference type="EMBL" id="FMCR01000002">
    <property type="protein sequence ID" value="SCE94679.1"/>
    <property type="molecule type" value="Genomic_DNA"/>
</dbReference>
<accession>A0A1C4WEX8</accession>
<dbReference type="CDD" id="cd03109">
    <property type="entry name" value="DTBS"/>
    <property type="match status" value="1"/>
</dbReference>
<feature type="compositionally biased region" description="Low complexity" evidence="1">
    <location>
        <begin position="254"/>
        <end position="263"/>
    </location>
</feature>
<dbReference type="Pfam" id="PF13500">
    <property type="entry name" value="AAA_26"/>
    <property type="match status" value="1"/>
</dbReference>
<dbReference type="STRING" id="285676.GA0070561_2639"/>
<dbReference type="Pfam" id="PF09346">
    <property type="entry name" value="SMI1_KNR4"/>
    <property type="match status" value="1"/>
</dbReference>
<dbReference type="Gene3D" id="3.40.50.300">
    <property type="entry name" value="P-loop containing nucleotide triphosphate hydrolases"/>
    <property type="match status" value="1"/>
</dbReference>
<name>A0A1C4WEX8_9ACTN</name>